<keyword evidence="3" id="KW-1185">Reference proteome</keyword>
<evidence type="ECO:0000313" key="2">
    <source>
        <dbReference type="EMBL" id="QKF94422.1"/>
    </source>
</evidence>
<name>A0A7D3R1E0_9VIRU</name>
<dbReference type="Gene3D" id="3.40.50.410">
    <property type="entry name" value="von Willebrand factor, type A domain"/>
    <property type="match status" value="1"/>
</dbReference>
<organism evidence="2 3">
    <name type="scientific">Fadolivirus FV1/VV64</name>
    <dbReference type="NCBI Taxonomy" id="3070911"/>
    <lineage>
        <taxon>Viruses</taxon>
        <taxon>Varidnaviria</taxon>
        <taxon>Bamfordvirae</taxon>
        <taxon>Nucleocytoviricota</taxon>
        <taxon>Megaviricetes</taxon>
        <taxon>Imitervirales</taxon>
        <taxon>Mimiviridae</taxon>
        <taxon>Klosneuvirinae</taxon>
        <taxon>Fadolivirus</taxon>
        <taxon>Fadolivirus algeromassiliense</taxon>
    </lineage>
</organism>
<dbReference type="InterPro" id="IPR036465">
    <property type="entry name" value="vWFA_dom_sf"/>
</dbReference>
<dbReference type="PANTHER" id="PTHR10579:SF43">
    <property type="entry name" value="ZINC FINGER (C3HC4-TYPE RING FINGER) FAMILY PROTEIN"/>
    <property type="match status" value="1"/>
</dbReference>
<dbReference type="PANTHER" id="PTHR10579">
    <property type="entry name" value="CALCIUM-ACTIVATED CHLORIDE CHANNEL REGULATOR"/>
    <property type="match status" value="1"/>
</dbReference>
<dbReference type="SMART" id="SM00327">
    <property type="entry name" value="VWA"/>
    <property type="match status" value="1"/>
</dbReference>
<dbReference type="Pfam" id="PF00092">
    <property type="entry name" value="VWA"/>
    <property type="match status" value="1"/>
</dbReference>
<protein>
    <submittedName>
        <fullName evidence="2">VWA-like protein</fullName>
    </submittedName>
</protein>
<dbReference type="InterPro" id="IPR002035">
    <property type="entry name" value="VWF_A"/>
</dbReference>
<dbReference type="PROSITE" id="PS50234">
    <property type="entry name" value="VWFA"/>
    <property type="match status" value="1"/>
</dbReference>
<dbReference type="SUPFAM" id="SSF53300">
    <property type="entry name" value="vWA-like"/>
    <property type="match status" value="1"/>
</dbReference>
<dbReference type="Proteomes" id="UP001162001">
    <property type="component" value="Segment"/>
</dbReference>
<dbReference type="EMBL" id="MT418680">
    <property type="protein sequence ID" value="QKF94422.1"/>
    <property type="molecule type" value="Genomic_DNA"/>
</dbReference>
<sequence length="489" mass="55185">MELYKQKYYEKLSNVDGVMLSCVPLHNQLHCDHDFEMPIMVQIVSGKLPENYPRKNINICVVLDRSGSMKETIQSCKDAIEQLINKLNENDIIHLVVYDEQVDVIFTNCTIKDRTQMIAKLCSVKERGSTDIYSGMLKGIDVLLGKKEKIIKQEQTTPSSSSILSTISNMIYGSSSAEQVNTTQIDSKVANDDRTKLLFLFSDGLANSGIVNGEEIGKMVNSKCNNNIYVSTFGIGNHYDDVLMSSIAYCGNGNYFYIQNANDIPQIVEKGLNGLTRYWTKNAKLEVVCDDGVVLIDKKELPETCNVREYALQRYLIKAKCSNNTAKIGFTLTFTDYQGTNRTKYVECSWTYLDQPKLDLVSDKQVRCYMTVRRCAEINKEIMQLMDNASENNSKIIQLKNTIVELYEGVLPDDEYNIIPILLNKEKSALDVMKTQGTTSFAASKQVGYCTLSTGHKTKMYKYTSSAKVDADKNDNEYQDGDIGFTSFM</sequence>
<evidence type="ECO:0000313" key="3">
    <source>
        <dbReference type="Proteomes" id="UP001162001"/>
    </source>
</evidence>
<feature type="domain" description="VWFA" evidence="1">
    <location>
        <begin position="58"/>
        <end position="272"/>
    </location>
</feature>
<gene>
    <name evidence="2" type="ORF">Fadolivirus_1_964</name>
</gene>
<proteinExistence type="predicted"/>
<evidence type="ECO:0000259" key="1">
    <source>
        <dbReference type="PROSITE" id="PS50234"/>
    </source>
</evidence>
<dbReference type="Pfam" id="PF13519">
    <property type="entry name" value="VWA_2"/>
    <property type="match status" value="1"/>
</dbReference>
<accession>A0A7D3R1E0</accession>
<dbReference type="InterPro" id="IPR051266">
    <property type="entry name" value="CLCR"/>
</dbReference>
<reference evidence="2 3" key="1">
    <citation type="submission" date="2020-04" db="EMBL/GenBank/DDBJ databases">
        <title>Advantages and limits of metagenomic assembly and binning of a giant virus.</title>
        <authorList>
            <person name="Schulz F."/>
            <person name="Andreani J."/>
            <person name="Francis R."/>
            <person name="Boudjemaa H."/>
            <person name="Bou Khalil J.Y."/>
            <person name="Lee J."/>
            <person name="La Scola B."/>
            <person name="Woyke T."/>
        </authorList>
    </citation>
    <scope>NUCLEOTIDE SEQUENCE [LARGE SCALE GENOMIC DNA]</scope>
    <source>
        <strain evidence="2 3">FV1/VV64</strain>
    </source>
</reference>